<dbReference type="Proteomes" id="UP000011083">
    <property type="component" value="Unassembled WGS sequence"/>
</dbReference>
<evidence type="ECO:0000259" key="3">
    <source>
        <dbReference type="PROSITE" id="PS50003"/>
    </source>
</evidence>
<keyword evidence="2" id="KW-0732">Signal</keyword>
<gene>
    <name evidence="4" type="ORF">ACA1_222920</name>
</gene>
<dbReference type="PANTHER" id="PTHR14336">
    <property type="entry name" value="TANDEM PH DOMAIN CONTAINING PROTEIN"/>
    <property type="match status" value="1"/>
</dbReference>
<feature type="region of interest" description="Disordered" evidence="1">
    <location>
        <begin position="29"/>
        <end position="62"/>
    </location>
</feature>
<accession>L8GVA5</accession>
<name>L8GVA5_ACACF</name>
<keyword evidence="5" id="KW-1185">Reference proteome</keyword>
<reference evidence="4 5" key="1">
    <citation type="journal article" date="2013" name="Genome Biol.">
        <title>Genome of Acanthamoeba castellanii highlights extensive lateral gene transfer and early evolution of tyrosine kinase signaling.</title>
        <authorList>
            <person name="Clarke M."/>
            <person name="Lohan A.J."/>
            <person name="Liu B."/>
            <person name="Lagkouvardos I."/>
            <person name="Roy S."/>
            <person name="Zafar N."/>
            <person name="Bertelli C."/>
            <person name="Schilde C."/>
            <person name="Kianianmomeni A."/>
            <person name="Burglin T.R."/>
            <person name="Frech C."/>
            <person name="Turcotte B."/>
            <person name="Kopec K.O."/>
            <person name="Synnott J.M."/>
            <person name="Choo C."/>
            <person name="Paponov I."/>
            <person name="Finkler A."/>
            <person name="Soon Heng Tan C."/>
            <person name="Hutchins A.P."/>
            <person name="Weinmeier T."/>
            <person name="Rattei T."/>
            <person name="Chu J.S."/>
            <person name="Gimenez G."/>
            <person name="Irimia M."/>
            <person name="Rigden D.J."/>
            <person name="Fitzpatrick D.A."/>
            <person name="Lorenzo-Morales J."/>
            <person name="Bateman A."/>
            <person name="Chiu C.H."/>
            <person name="Tang P."/>
            <person name="Hegemann P."/>
            <person name="Fromm H."/>
            <person name="Raoult D."/>
            <person name="Greub G."/>
            <person name="Miranda-Saavedra D."/>
            <person name="Chen N."/>
            <person name="Nash P."/>
            <person name="Ginger M.L."/>
            <person name="Horn M."/>
            <person name="Schaap P."/>
            <person name="Caler L."/>
            <person name="Loftus B."/>
        </authorList>
    </citation>
    <scope>NUCLEOTIDE SEQUENCE [LARGE SCALE GENOMIC DNA]</scope>
    <source>
        <strain evidence="4 5">Neff</strain>
    </source>
</reference>
<feature type="compositionally biased region" description="Low complexity" evidence="1">
    <location>
        <begin position="29"/>
        <end position="60"/>
    </location>
</feature>
<dbReference type="SUPFAM" id="SSF50729">
    <property type="entry name" value="PH domain-like"/>
    <property type="match status" value="1"/>
</dbReference>
<feature type="chain" id="PRO_5003990134" evidence="2">
    <location>
        <begin position="25"/>
        <end position="181"/>
    </location>
</feature>
<evidence type="ECO:0000256" key="1">
    <source>
        <dbReference type="SAM" id="MobiDB-lite"/>
    </source>
</evidence>
<evidence type="ECO:0000313" key="4">
    <source>
        <dbReference type="EMBL" id="ELR16016.1"/>
    </source>
</evidence>
<dbReference type="Gene3D" id="2.30.29.30">
    <property type="entry name" value="Pleckstrin-homology domain (PH domain)/Phosphotyrosine-binding domain (PTB)"/>
    <property type="match status" value="1"/>
</dbReference>
<dbReference type="GeneID" id="14916763"/>
<feature type="domain" description="PH" evidence="3">
    <location>
        <begin position="67"/>
        <end position="159"/>
    </location>
</feature>
<organism evidence="4 5">
    <name type="scientific">Acanthamoeba castellanii (strain ATCC 30010 / Neff)</name>
    <dbReference type="NCBI Taxonomy" id="1257118"/>
    <lineage>
        <taxon>Eukaryota</taxon>
        <taxon>Amoebozoa</taxon>
        <taxon>Discosea</taxon>
        <taxon>Longamoebia</taxon>
        <taxon>Centramoebida</taxon>
        <taxon>Acanthamoebidae</taxon>
        <taxon>Acanthamoeba</taxon>
    </lineage>
</organism>
<dbReference type="PROSITE" id="PS50003">
    <property type="entry name" value="PH_DOMAIN"/>
    <property type="match status" value="1"/>
</dbReference>
<feature type="signal peptide" evidence="2">
    <location>
        <begin position="1"/>
        <end position="24"/>
    </location>
</feature>
<dbReference type="EMBL" id="KB008010">
    <property type="protein sequence ID" value="ELR16016.1"/>
    <property type="molecule type" value="Genomic_DNA"/>
</dbReference>
<dbReference type="RefSeq" id="XP_004338029.1">
    <property type="nucleotide sequence ID" value="XM_004337981.1"/>
</dbReference>
<proteinExistence type="predicted"/>
<dbReference type="Pfam" id="PF00169">
    <property type="entry name" value="PH"/>
    <property type="match status" value="1"/>
</dbReference>
<dbReference type="VEuPathDB" id="AmoebaDB:ACA1_222920"/>
<evidence type="ECO:0000313" key="5">
    <source>
        <dbReference type="Proteomes" id="UP000011083"/>
    </source>
</evidence>
<dbReference type="SMART" id="SM00233">
    <property type="entry name" value="PH"/>
    <property type="match status" value="1"/>
</dbReference>
<dbReference type="KEGG" id="acan:ACA1_222920"/>
<dbReference type="AlphaFoldDB" id="L8GVA5"/>
<dbReference type="InterPro" id="IPR051707">
    <property type="entry name" value="PI-Interact_SigTrans_Reg"/>
</dbReference>
<dbReference type="InterPro" id="IPR011993">
    <property type="entry name" value="PH-like_dom_sf"/>
</dbReference>
<protein>
    <submittedName>
        <fullName evidence="4">PH domain containing protein</fullName>
    </submittedName>
</protein>
<dbReference type="InterPro" id="IPR001849">
    <property type="entry name" value="PH_domain"/>
</dbReference>
<sequence>MAEEVAGAILEVVLEVVLSGVVEAVCSARTESSSTTTTTTTTTASSTSSSSSSSVSQSPSPFGYTKRVTKAGYLVKEGHLWKSWKRRWFTLRGTVLTYHESCERYTDSHYGDRTCIVVEDKQNEGKVFYLFPTCGGGGTQTSEEEQIMDWMTAIDKCQAKAALASQPVLAPPTGIRQRFSL</sequence>
<evidence type="ECO:0000256" key="2">
    <source>
        <dbReference type="SAM" id="SignalP"/>
    </source>
</evidence>
<dbReference type="OrthoDB" id="185175at2759"/>